<dbReference type="AlphaFoldDB" id="A0A2T0RYP8"/>
<dbReference type="PROSITE" id="PS50005">
    <property type="entry name" value="TPR"/>
    <property type="match status" value="2"/>
</dbReference>
<accession>A0A2T0RYP8</accession>
<dbReference type="InterPro" id="IPR037919">
    <property type="entry name" value="OGT"/>
</dbReference>
<feature type="repeat" description="TPR" evidence="1">
    <location>
        <begin position="163"/>
        <end position="196"/>
    </location>
</feature>
<dbReference type="GO" id="GO:0097363">
    <property type="term" value="F:protein O-acetylglucosaminyltransferase activity"/>
    <property type="evidence" value="ECO:0007669"/>
    <property type="project" value="TreeGrafter"/>
</dbReference>
<organism evidence="2 3">
    <name type="scientific">Aliiruegeria haliotis</name>
    <dbReference type="NCBI Taxonomy" id="1280846"/>
    <lineage>
        <taxon>Bacteria</taxon>
        <taxon>Pseudomonadati</taxon>
        <taxon>Pseudomonadota</taxon>
        <taxon>Alphaproteobacteria</taxon>
        <taxon>Rhodobacterales</taxon>
        <taxon>Roseobacteraceae</taxon>
        <taxon>Aliiruegeria</taxon>
    </lineage>
</organism>
<dbReference type="PANTHER" id="PTHR44366">
    <property type="entry name" value="UDP-N-ACETYLGLUCOSAMINE--PEPTIDE N-ACETYLGLUCOSAMINYLTRANSFERASE 110 KDA SUBUNIT"/>
    <property type="match status" value="1"/>
</dbReference>
<evidence type="ECO:0000313" key="2">
    <source>
        <dbReference type="EMBL" id="PRY26262.1"/>
    </source>
</evidence>
<dbReference type="PANTHER" id="PTHR44366:SF1">
    <property type="entry name" value="UDP-N-ACETYLGLUCOSAMINE--PEPTIDE N-ACETYLGLUCOSAMINYLTRANSFERASE 110 KDA SUBUNIT"/>
    <property type="match status" value="1"/>
</dbReference>
<gene>
    <name evidence="2" type="ORF">CLV78_101357</name>
</gene>
<keyword evidence="3" id="KW-1185">Reference proteome</keyword>
<dbReference type="Gene3D" id="1.25.40.10">
    <property type="entry name" value="Tetratricopeptide repeat domain"/>
    <property type="match status" value="1"/>
</dbReference>
<feature type="repeat" description="TPR" evidence="1">
    <location>
        <begin position="129"/>
        <end position="162"/>
    </location>
</feature>
<dbReference type="Pfam" id="PF13432">
    <property type="entry name" value="TPR_16"/>
    <property type="match status" value="1"/>
</dbReference>
<proteinExistence type="predicted"/>
<dbReference type="SUPFAM" id="SSF52540">
    <property type="entry name" value="P-loop containing nucleoside triphosphate hydrolases"/>
    <property type="match status" value="1"/>
</dbReference>
<comment type="caution">
    <text evidence="2">The sequence shown here is derived from an EMBL/GenBank/DDBJ whole genome shotgun (WGS) entry which is preliminary data.</text>
</comment>
<dbReference type="InterPro" id="IPR019734">
    <property type="entry name" value="TPR_rpt"/>
</dbReference>
<sequence length="562" mass="60428">MTEKKTFTLPEALERAAFLAKRPQRHAEAAAVYRAILARVPDHAEARTRLAALIEVMAAPLNAPLERIRGLMDRGQWAQAQQALDGLMRENPQVPLLPNLKGIVLAQQGMRGKAIDCFRSAISIAPEYAEAYNNLATTLRQSGKAQMALPIAEKATNLRPEAPAYRAGLGQILADLGRPEDALAAFEAALEVRPDMLAAHDGICGLHAAAGDVDALRAALDRAEGAMDAPAAPLRIRRAQMHVMAGEDQEAIDTLQLVRPGNLPPEARISRAEMLASAADRTGQTELAFDSFTEANRAAMAIAHTSTGEDNPYLQTLAARLDDIARTESRPWPVEAGAEGAPVFVLGVPPTGSLLANVLRDHPGTSVVVEQDLLRPVRNTLDDPKTLAELAALSDDKLAEARRAYSQAFEAAFGGPPTGLRVDATPLNLGDAALIHRVFPGARFVLALRHPAAAVFDAWAYPFRSNAATDNALTLHGSAQLYDRLMSLWTRTAALLDLPVVETREDAPDASVEALFGGLGLEAAGDIPLSPGAEPRWKRYEAKLADIQPDLARWIAHWGYTE</sequence>
<dbReference type="SMART" id="SM00028">
    <property type="entry name" value="TPR"/>
    <property type="match status" value="4"/>
</dbReference>
<evidence type="ECO:0000313" key="3">
    <source>
        <dbReference type="Proteomes" id="UP000239480"/>
    </source>
</evidence>
<keyword evidence="1" id="KW-0802">TPR repeat</keyword>
<name>A0A2T0RYP8_9RHOB</name>
<dbReference type="EMBL" id="PVTD01000001">
    <property type="protein sequence ID" value="PRY26262.1"/>
    <property type="molecule type" value="Genomic_DNA"/>
</dbReference>
<dbReference type="InterPro" id="IPR027417">
    <property type="entry name" value="P-loop_NTPase"/>
</dbReference>
<dbReference type="Proteomes" id="UP000239480">
    <property type="component" value="Unassembled WGS sequence"/>
</dbReference>
<protein>
    <submittedName>
        <fullName evidence="2">Tfp pilus assembly protein PilF</fullName>
    </submittedName>
</protein>
<dbReference type="Pfam" id="PF13469">
    <property type="entry name" value="Sulfotransfer_3"/>
    <property type="match status" value="1"/>
</dbReference>
<dbReference type="SUPFAM" id="SSF48452">
    <property type="entry name" value="TPR-like"/>
    <property type="match status" value="1"/>
</dbReference>
<reference evidence="2 3" key="1">
    <citation type="submission" date="2018-03" db="EMBL/GenBank/DDBJ databases">
        <title>Genomic Encyclopedia of Archaeal and Bacterial Type Strains, Phase II (KMG-II): from individual species to whole genera.</title>
        <authorList>
            <person name="Goeker M."/>
        </authorList>
    </citation>
    <scope>NUCLEOTIDE SEQUENCE [LARGE SCALE GENOMIC DNA]</scope>
    <source>
        <strain evidence="2 3">DSM 29328</strain>
    </source>
</reference>
<dbReference type="InterPro" id="IPR011990">
    <property type="entry name" value="TPR-like_helical_dom_sf"/>
</dbReference>
<dbReference type="OrthoDB" id="9800698at2"/>
<dbReference type="Pfam" id="PF13424">
    <property type="entry name" value="TPR_12"/>
    <property type="match status" value="1"/>
</dbReference>
<dbReference type="RefSeq" id="WP_158263399.1">
    <property type="nucleotide sequence ID" value="NZ_PVTD01000001.1"/>
</dbReference>
<evidence type="ECO:0000256" key="1">
    <source>
        <dbReference type="PROSITE-ProRule" id="PRU00339"/>
    </source>
</evidence>
<dbReference type="GO" id="GO:0006493">
    <property type="term" value="P:protein O-linked glycosylation"/>
    <property type="evidence" value="ECO:0007669"/>
    <property type="project" value="InterPro"/>
</dbReference>
<dbReference type="Gene3D" id="3.40.50.300">
    <property type="entry name" value="P-loop containing nucleotide triphosphate hydrolases"/>
    <property type="match status" value="1"/>
</dbReference>